<dbReference type="RefSeq" id="XP_007395500.1">
    <property type="nucleotide sequence ID" value="XM_007395438.1"/>
</dbReference>
<dbReference type="PANTHER" id="PTHR38926:SF5">
    <property type="entry name" value="F-BOX AND LEUCINE-RICH REPEAT PROTEIN 6"/>
    <property type="match status" value="1"/>
</dbReference>
<dbReference type="GeneID" id="18916342"/>
<evidence type="ECO:0000313" key="1">
    <source>
        <dbReference type="EMBL" id="EKM55161.1"/>
    </source>
</evidence>
<dbReference type="InParanoid" id="K5UYE6"/>
<dbReference type="PANTHER" id="PTHR38926">
    <property type="entry name" value="F-BOX DOMAIN CONTAINING PROTEIN, EXPRESSED"/>
    <property type="match status" value="1"/>
</dbReference>
<sequence length="596" mass="67565">MATMACVSPEPTRSRLVDRIVGPDDSESMNAEANSRVSLAGLLDPRTWNLPGWNDSHSSQRPSSDTIGQLDSSLALLSRYRNTLQPFHRLSSDVLVLIFLELQRDEWNPVPQSFGAYKYLPVTKVCHSWRQVALNAPILWRQLSTRYPDMAMAAIERSLDAGLCFVIPQNYQEGDKVAALIKAVAAQTRRLQRLYIPSTMLKSSDGNIDPALTPLIEAPAPILEILETFKVHGEGDCRPLPVLFKGEAPCLSRLRVQYLCPQLNSISVSKLKYLSFSGKKRAPLSMTVSQLLDLLERCPLLEIFKTEKVSWQAAQDDDKRKVRLEHLKYLELGRANGSVISDIVGRITAPDYAMKLKVWLERYDDNKFYIGIPSEHLLEFDHPLRDLRKLFVDYINGYEGVAIRGATSKFPIEIHALLEDTTVANVGDMDSIAASVFQSICRTFDTEHLEEFAIYEMRTHARWTNFTKKVWVELFKRTPRLKSLYVTTDISYDEGLSRAVLAALVAPDERTTRILCPTLENLFVNGDKTWSSLQAYVMAEERARAGHPLKRVSMRLSHYASFHDPDDTDLPLLRKHVETVDLNPPEISFPDYPDTN</sequence>
<accession>K5UYE6</accession>
<dbReference type="HOGENOM" id="CLU_483997_0_0_1"/>
<reference evidence="1 2" key="1">
    <citation type="journal article" date="2012" name="BMC Genomics">
        <title>Comparative genomics of the white-rot fungi, Phanerochaete carnosa and P. chrysosporium, to elucidate the genetic basis of the distinct wood types they colonize.</title>
        <authorList>
            <person name="Suzuki H."/>
            <person name="MacDonald J."/>
            <person name="Syed K."/>
            <person name="Salamov A."/>
            <person name="Hori C."/>
            <person name="Aerts A."/>
            <person name="Henrissat B."/>
            <person name="Wiebenga A."/>
            <person name="vanKuyk P.A."/>
            <person name="Barry K."/>
            <person name="Lindquist E."/>
            <person name="LaButti K."/>
            <person name="Lapidus A."/>
            <person name="Lucas S."/>
            <person name="Coutinho P."/>
            <person name="Gong Y."/>
            <person name="Samejima M."/>
            <person name="Mahadevan R."/>
            <person name="Abou-Zaid M."/>
            <person name="de Vries R.P."/>
            <person name="Igarashi K."/>
            <person name="Yadav J.S."/>
            <person name="Grigoriev I.V."/>
            <person name="Master E.R."/>
        </authorList>
    </citation>
    <scope>NUCLEOTIDE SEQUENCE [LARGE SCALE GENOMIC DNA]</scope>
    <source>
        <strain evidence="1 2">HHB-10118-sp</strain>
    </source>
</reference>
<protein>
    <submittedName>
        <fullName evidence="1">Uncharacterized protein</fullName>
    </submittedName>
</protein>
<keyword evidence="2" id="KW-1185">Reference proteome</keyword>
<dbReference type="OrthoDB" id="2777543at2759"/>
<proteinExistence type="predicted"/>
<dbReference type="AlphaFoldDB" id="K5UYE6"/>
<name>K5UYE6_PHACS</name>
<dbReference type="Proteomes" id="UP000008370">
    <property type="component" value="Unassembled WGS sequence"/>
</dbReference>
<gene>
    <name evidence="1" type="ORF">PHACADRAFT_255586</name>
</gene>
<dbReference type="KEGG" id="pco:PHACADRAFT_255586"/>
<dbReference type="EMBL" id="JH930472">
    <property type="protein sequence ID" value="EKM55161.1"/>
    <property type="molecule type" value="Genomic_DNA"/>
</dbReference>
<evidence type="ECO:0000313" key="2">
    <source>
        <dbReference type="Proteomes" id="UP000008370"/>
    </source>
</evidence>
<organism evidence="1 2">
    <name type="scientific">Phanerochaete carnosa (strain HHB-10118-sp)</name>
    <name type="common">White-rot fungus</name>
    <name type="synonym">Peniophora carnosa</name>
    <dbReference type="NCBI Taxonomy" id="650164"/>
    <lineage>
        <taxon>Eukaryota</taxon>
        <taxon>Fungi</taxon>
        <taxon>Dikarya</taxon>
        <taxon>Basidiomycota</taxon>
        <taxon>Agaricomycotina</taxon>
        <taxon>Agaricomycetes</taxon>
        <taxon>Polyporales</taxon>
        <taxon>Phanerochaetaceae</taxon>
        <taxon>Phanerochaete</taxon>
    </lineage>
</organism>